<keyword evidence="2" id="KW-1185">Reference proteome</keyword>
<name>A0A168TBV6_ABSGL</name>
<sequence>MLEATLITRYLLPALQPLFDNRERNVRLEFTATDLADKKKGPPSFNGSPDYVITIFPHATDDGINIGFGEVKSSVVASDHRLVD</sequence>
<dbReference type="InParanoid" id="A0A168TBV6"/>
<dbReference type="OrthoDB" id="2448606at2759"/>
<dbReference type="EMBL" id="LT555210">
    <property type="protein sequence ID" value="SAM09810.1"/>
    <property type="molecule type" value="Genomic_DNA"/>
</dbReference>
<proteinExistence type="predicted"/>
<dbReference type="AlphaFoldDB" id="A0A168TBV6"/>
<protein>
    <submittedName>
        <fullName evidence="1">Uncharacterized protein</fullName>
    </submittedName>
</protein>
<dbReference type="Proteomes" id="UP000078561">
    <property type="component" value="Unassembled WGS sequence"/>
</dbReference>
<accession>A0A168TBV6</accession>
<organism evidence="1">
    <name type="scientific">Absidia glauca</name>
    <name type="common">Pin mould</name>
    <dbReference type="NCBI Taxonomy" id="4829"/>
    <lineage>
        <taxon>Eukaryota</taxon>
        <taxon>Fungi</taxon>
        <taxon>Fungi incertae sedis</taxon>
        <taxon>Mucoromycota</taxon>
        <taxon>Mucoromycotina</taxon>
        <taxon>Mucoromycetes</taxon>
        <taxon>Mucorales</taxon>
        <taxon>Cunninghamellaceae</taxon>
        <taxon>Absidia</taxon>
    </lineage>
</organism>
<gene>
    <name evidence="1" type="primary">ABSGL_15519.1 scaffold 17607</name>
</gene>
<evidence type="ECO:0000313" key="2">
    <source>
        <dbReference type="Proteomes" id="UP000078561"/>
    </source>
</evidence>
<evidence type="ECO:0000313" key="1">
    <source>
        <dbReference type="EMBL" id="SAM09810.1"/>
    </source>
</evidence>
<reference evidence="1" key="1">
    <citation type="submission" date="2016-04" db="EMBL/GenBank/DDBJ databases">
        <authorList>
            <person name="Evans L.H."/>
            <person name="Alamgir A."/>
            <person name="Owens N."/>
            <person name="Weber N.D."/>
            <person name="Virtaneva K."/>
            <person name="Barbian K."/>
            <person name="Babar A."/>
            <person name="Rosenke K."/>
        </authorList>
    </citation>
    <scope>NUCLEOTIDE SEQUENCE [LARGE SCALE GENOMIC DNA]</scope>
    <source>
        <strain evidence="1">CBS 101.48</strain>
    </source>
</reference>